<reference evidence="3 4" key="1">
    <citation type="submission" date="2020-08" db="EMBL/GenBank/DDBJ databases">
        <title>Genomic Encyclopedia of Type Strains, Phase IV (KMG-V): Genome sequencing to study the core and pangenomes of soil and plant-associated prokaryotes.</title>
        <authorList>
            <person name="Whitman W."/>
        </authorList>
    </citation>
    <scope>NUCLEOTIDE SEQUENCE [LARGE SCALE GENOMIC DNA]</scope>
    <source>
        <strain evidence="3 4">MP601</strain>
    </source>
</reference>
<protein>
    <submittedName>
        <fullName evidence="3">Transposase</fullName>
    </submittedName>
</protein>
<organism evidence="3 4">
    <name type="scientific">Mucilaginibacter lappiensis</name>
    <dbReference type="NCBI Taxonomy" id="354630"/>
    <lineage>
        <taxon>Bacteria</taxon>
        <taxon>Pseudomonadati</taxon>
        <taxon>Bacteroidota</taxon>
        <taxon>Sphingobacteriia</taxon>
        <taxon>Sphingobacteriales</taxon>
        <taxon>Sphingobacteriaceae</taxon>
        <taxon>Mucilaginibacter</taxon>
    </lineage>
</organism>
<evidence type="ECO:0000313" key="4">
    <source>
        <dbReference type="Proteomes" id="UP000548326"/>
    </source>
</evidence>
<feature type="domain" description="Transposase IS116/IS110/IS902 C-terminal" evidence="2">
    <location>
        <begin position="207"/>
        <end position="291"/>
    </location>
</feature>
<evidence type="ECO:0000259" key="1">
    <source>
        <dbReference type="Pfam" id="PF01548"/>
    </source>
</evidence>
<feature type="non-terminal residue" evidence="3">
    <location>
        <position position="326"/>
    </location>
</feature>
<name>A0A841JQJ3_9SPHI</name>
<dbReference type="NCBIfam" id="NF033542">
    <property type="entry name" value="transpos_IS110"/>
    <property type="match status" value="1"/>
</dbReference>
<dbReference type="GO" id="GO:0006313">
    <property type="term" value="P:DNA transposition"/>
    <property type="evidence" value="ECO:0007669"/>
    <property type="project" value="InterPro"/>
</dbReference>
<dbReference type="AlphaFoldDB" id="A0A841JQJ3"/>
<dbReference type="Proteomes" id="UP000548326">
    <property type="component" value="Unassembled WGS sequence"/>
</dbReference>
<dbReference type="InterPro" id="IPR047650">
    <property type="entry name" value="Transpos_IS110"/>
</dbReference>
<dbReference type="PANTHER" id="PTHR33055">
    <property type="entry name" value="TRANSPOSASE FOR INSERTION SEQUENCE ELEMENT IS1111A"/>
    <property type="match status" value="1"/>
</dbReference>
<proteinExistence type="predicted"/>
<dbReference type="GO" id="GO:0003677">
    <property type="term" value="F:DNA binding"/>
    <property type="evidence" value="ECO:0007669"/>
    <property type="project" value="InterPro"/>
</dbReference>
<comment type="caution">
    <text evidence="3">The sequence shown here is derived from an EMBL/GenBank/DDBJ whole genome shotgun (WGS) entry which is preliminary data.</text>
</comment>
<dbReference type="InterPro" id="IPR003346">
    <property type="entry name" value="Transposase_20"/>
</dbReference>
<accession>A0A841JQJ3</accession>
<dbReference type="GO" id="GO:0004803">
    <property type="term" value="F:transposase activity"/>
    <property type="evidence" value="ECO:0007669"/>
    <property type="project" value="InterPro"/>
</dbReference>
<sequence length="326" mass="37141">MEFTYFIGTDVSKNELDFAVMRGKTLLFHKEIANTEQAINLFIKILIKQPGFDWAGAVFCMEHTGIYNNHLLASLHKKKANIWLESAIQIKRSSGNVRGKNDKVDAIRIADYAYTKRDKVRLWNPKREVIQQLTNLTVTRTRLIEAKKMLKTPLQEQDTFSAKKVIKHSAVVCSHTLKAIDADLERADNAIDEIITKDPELKRLFSLVTSVTGIGKVTATQILITTNEFKNISTPKQYACYAGVAPFVEESGIFKGKGRVSHMANKKVKTLLHMSAIVAIQYNQDLKQYYQRKVNEQKKNKMSVINAVRNKLILRIFACVNHNSHY</sequence>
<dbReference type="RefSeq" id="WP_183590260.1">
    <property type="nucleotide sequence ID" value="NZ_JACHCA010000049.1"/>
</dbReference>
<dbReference type="Pfam" id="PF02371">
    <property type="entry name" value="Transposase_20"/>
    <property type="match status" value="1"/>
</dbReference>
<evidence type="ECO:0000313" key="3">
    <source>
        <dbReference type="EMBL" id="MBB6131886.1"/>
    </source>
</evidence>
<dbReference type="EMBL" id="JACHCA010000049">
    <property type="protein sequence ID" value="MBB6131886.1"/>
    <property type="molecule type" value="Genomic_DNA"/>
</dbReference>
<dbReference type="Pfam" id="PF01548">
    <property type="entry name" value="DEDD_Tnp_IS110"/>
    <property type="match status" value="1"/>
</dbReference>
<dbReference type="InterPro" id="IPR002525">
    <property type="entry name" value="Transp_IS110-like_N"/>
</dbReference>
<feature type="domain" description="Transposase IS110-like N-terminal" evidence="1">
    <location>
        <begin position="7"/>
        <end position="154"/>
    </location>
</feature>
<gene>
    <name evidence="3" type="ORF">HDF22_006044</name>
</gene>
<evidence type="ECO:0000259" key="2">
    <source>
        <dbReference type="Pfam" id="PF02371"/>
    </source>
</evidence>
<dbReference type="PANTHER" id="PTHR33055:SF3">
    <property type="entry name" value="PUTATIVE TRANSPOSASE FOR IS117-RELATED"/>
    <property type="match status" value="1"/>
</dbReference>